<dbReference type="PANTHER" id="PTHR43744:SF12">
    <property type="entry name" value="ABC TRANSPORTER PERMEASE PROTEIN MG189-RELATED"/>
    <property type="match status" value="1"/>
</dbReference>
<name>A0ABX0DZG5_9ACTN</name>
<evidence type="ECO:0000256" key="3">
    <source>
        <dbReference type="ARBA" id="ARBA00022475"/>
    </source>
</evidence>
<comment type="caution">
    <text evidence="9">The sequence shown here is derived from an EMBL/GenBank/DDBJ whole genome shotgun (WGS) entry which is preliminary data.</text>
</comment>
<organism evidence="9 10">
    <name type="scientific">Streptomyces ureilyticus</name>
    <dbReference type="NCBI Taxonomy" id="1775131"/>
    <lineage>
        <taxon>Bacteria</taxon>
        <taxon>Bacillati</taxon>
        <taxon>Actinomycetota</taxon>
        <taxon>Actinomycetes</taxon>
        <taxon>Kitasatosporales</taxon>
        <taxon>Streptomycetaceae</taxon>
        <taxon>Streptomyces</taxon>
    </lineage>
</organism>
<evidence type="ECO:0000256" key="4">
    <source>
        <dbReference type="ARBA" id="ARBA00022692"/>
    </source>
</evidence>
<evidence type="ECO:0000259" key="8">
    <source>
        <dbReference type="PROSITE" id="PS50928"/>
    </source>
</evidence>
<keyword evidence="5 7" id="KW-1133">Transmembrane helix</keyword>
<dbReference type="Gene3D" id="1.10.3720.10">
    <property type="entry name" value="MetI-like"/>
    <property type="match status" value="1"/>
</dbReference>
<dbReference type="EMBL" id="JAAKZX010000098">
    <property type="protein sequence ID" value="NGO45668.1"/>
    <property type="molecule type" value="Genomic_DNA"/>
</dbReference>
<evidence type="ECO:0000256" key="6">
    <source>
        <dbReference type="ARBA" id="ARBA00023136"/>
    </source>
</evidence>
<dbReference type="Proteomes" id="UP001518140">
    <property type="component" value="Unassembled WGS sequence"/>
</dbReference>
<proteinExistence type="inferred from homology"/>
<evidence type="ECO:0000256" key="2">
    <source>
        <dbReference type="ARBA" id="ARBA00022448"/>
    </source>
</evidence>
<keyword evidence="3" id="KW-1003">Cell membrane</keyword>
<feature type="transmembrane region" description="Helical" evidence="7">
    <location>
        <begin position="186"/>
        <end position="210"/>
    </location>
</feature>
<evidence type="ECO:0000313" key="10">
    <source>
        <dbReference type="Proteomes" id="UP001518140"/>
    </source>
</evidence>
<dbReference type="InterPro" id="IPR000515">
    <property type="entry name" value="MetI-like"/>
</dbReference>
<protein>
    <submittedName>
        <fullName evidence="9">Carbohydrate ABC transporter permease</fullName>
    </submittedName>
</protein>
<gene>
    <name evidence="9" type="ORF">G6048_27195</name>
</gene>
<evidence type="ECO:0000256" key="7">
    <source>
        <dbReference type="RuleBase" id="RU363032"/>
    </source>
</evidence>
<comment type="subcellular location">
    <subcellularLocation>
        <location evidence="1 7">Cell membrane</location>
        <topology evidence="1 7">Multi-pass membrane protein</topology>
    </subcellularLocation>
</comment>
<comment type="similarity">
    <text evidence="7">Belongs to the binding-protein-dependent transport system permease family.</text>
</comment>
<feature type="transmembrane region" description="Helical" evidence="7">
    <location>
        <begin position="109"/>
        <end position="130"/>
    </location>
</feature>
<dbReference type="PANTHER" id="PTHR43744">
    <property type="entry name" value="ABC TRANSPORTER PERMEASE PROTEIN MG189-RELATED-RELATED"/>
    <property type="match status" value="1"/>
</dbReference>
<dbReference type="SUPFAM" id="SSF161098">
    <property type="entry name" value="MetI-like"/>
    <property type="match status" value="1"/>
</dbReference>
<feature type="domain" description="ABC transmembrane type-1" evidence="8">
    <location>
        <begin position="73"/>
        <end position="264"/>
    </location>
</feature>
<feature type="transmembrane region" description="Helical" evidence="7">
    <location>
        <begin position="244"/>
        <end position="264"/>
    </location>
</feature>
<keyword evidence="2 7" id="KW-0813">Transport</keyword>
<feature type="transmembrane region" description="Helical" evidence="7">
    <location>
        <begin position="142"/>
        <end position="165"/>
    </location>
</feature>
<keyword evidence="6 7" id="KW-0472">Membrane</keyword>
<keyword evidence="10" id="KW-1185">Reference proteome</keyword>
<reference evidence="9 10" key="1">
    <citation type="submission" date="2020-02" db="EMBL/GenBank/DDBJ databases">
        <title>Whole-genome analyses of novel actinobacteria.</title>
        <authorList>
            <person name="Sahin N."/>
            <person name="Tokatli A."/>
        </authorList>
    </citation>
    <scope>NUCLEOTIDE SEQUENCE [LARGE SCALE GENOMIC DNA]</scope>
    <source>
        <strain evidence="9 10">YC419</strain>
    </source>
</reference>
<accession>A0ABX0DZG5</accession>
<evidence type="ECO:0000256" key="1">
    <source>
        <dbReference type="ARBA" id="ARBA00004651"/>
    </source>
</evidence>
<sequence length="279" mass="29731">MMRNLLGRGTARAALVLWTLLAVVPFVLILLLSVRSNADIYLNGLGITGKILPGNYARAWQGSAGTAGLTSYFSNSLIAAVTALVFNLGAGVTAAYFATHLSDRSRIWFTRLFVSSTVLPIVLMIVPYYQAFNAFGLLNMPVVIGIAYGALALPTTVLIMHSFFVDFPVELLEAAALDGTGAWRTYVRIVLPLAKGAVTAVAMLTLVFVWGETQLGVVLLQSGESQTVPVGLLSFQGQYTTDQGALFAGLSLASIPIILLYLVFHKNVTKGIALGGVFK</sequence>
<dbReference type="Pfam" id="PF00528">
    <property type="entry name" value="BPD_transp_1"/>
    <property type="match status" value="1"/>
</dbReference>
<dbReference type="InterPro" id="IPR035906">
    <property type="entry name" value="MetI-like_sf"/>
</dbReference>
<keyword evidence="4 7" id="KW-0812">Transmembrane</keyword>
<feature type="transmembrane region" description="Helical" evidence="7">
    <location>
        <begin position="77"/>
        <end position="97"/>
    </location>
</feature>
<dbReference type="PROSITE" id="PS50928">
    <property type="entry name" value="ABC_TM1"/>
    <property type="match status" value="1"/>
</dbReference>
<evidence type="ECO:0000256" key="5">
    <source>
        <dbReference type="ARBA" id="ARBA00022989"/>
    </source>
</evidence>
<dbReference type="CDD" id="cd06261">
    <property type="entry name" value="TM_PBP2"/>
    <property type="match status" value="1"/>
</dbReference>
<evidence type="ECO:0000313" key="9">
    <source>
        <dbReference type="EMBL" id="NGO45668.1"/>
    </source>
</evidence>